<keyword evidence="2" id="KW-0645">Protease</keyword>
<dbReference type="SUPFAM" id="SSF54001">
    <property type="entry name" value="Cysteine proteinases"/>
    <property type="match status" value="1"/>
</dbReference>
<keyword evidence="9" id="KW-1185">Reference proteome</keyword>
<evidence type="ECO:0000256" key="1">
    <source>
        <dbReference type="ARBA" id="ARBA00007074"/>
    </source>
</evidence>
<evidence type="ECO:0000256" key="3">
    <source>
        <dbReference type="ARBA" id="ARBA00022729"/>
    </source>
</evidence>
<feature type="domain" description="NlpC/P60" evidence="7">
    <location>
        <begin position="33"/>
        <end position="155"/>
    </location>
</feature>
<dbReference type="Gene3D" id="3.90.1720.10">
    <property type="entry name" value="endopeptidase domain like (from Nostoc punctiforme)"/>
    <property type="match status" value="1"/>
</dbReference>
<keyword evidence="4" id="KW-0378">Hydrolase</keyword>
<evidence type="ECO:0000313" key="8">
    <source>
        <dbReference type="EMBL" id="UNM97047.1"/>
    </source>
</evidence>
<organism evidence="8 9">
    <name type="scientific">Ignatzschineria rhizosphaerae</name>
    <dbReference type="NCBI Taxonomy" id="2923279"/>
    <lineage>
        <taxon>Bacteria</taxon>
        <taxon>Pseudomonadati</taxon>
        <taxon>Pseudomonadota</taxon>
        <taxon>Gammaproteobacteria</taxon>
        <taxon>Cardiobacteriales</taxon>
        <taxon>Ignatzschineriaceae</taxon>
        <taxon>Ignatzschineria</taxon>
    </lineage>
</organism>
<evidence type="ECO:0000256" key="2">
    <source>
        <dbReference type="ARBA" id="ARBA00022670"/>
    </source>
</evidence>
<evidence type="ECO:0000313" key="9">
    <source>
        <dbReference type="Proteomes" id="UP000829542"/>
    </source>
</evidence>
<dbReference type="Proteomes" id="UP000829542">
    <property type="component" value="Chromosome"/>
</dbReference>
<evidence type="ECO:0000259" key="7">
    <source>
        <dbReference type="PROSITE" id="PS51935"/>
    </source>
</evidence>
<protein>
    <submittedName>
        <fullName evidence="8">NlpC/P60 family protein</fullName>
    </submittedName>
</protein>
<dbReference type="EMBL" id="CP093379">
    <property type="protein sequence ID" value="UNM97047.1"/>
    <property type="molecule type" value="Genomic_DNA"/>
</dbReference>
<dbReference type="InterPro" id="IPR038765">
    <property type="entry name" value="Papain-like_cys_pep_sf"/>
</dbReference>
<accession>A0ABY3X2E2</accession>
<reference evidence="8 9" key="1">
    <citation type="submission" date="2022-03" db="EMBL/GenBank/DDBJ databases">
        <title>Ignatzschineria rhizosphaerae HR5S32.</title>
        <authorList>
            <person name="Sun J.Q."/>
            <person name="Feng J.Y."/>
        </authorList>
    </citation>
    <scope>NUCLEOTIDE SEQUENCE [LARGE SCALE GENOMIC DNA]</scope>
    <source>
        <strain evidence="8 9">HR5S32</strain>
    </source>
</reference>
<dbReference type="PANTHER" id="PTHR47360">
    <property type="entry name" value="MUREIN DD-ENDOPEPTIDASE MEPS/MUREIN LD-CARBOXYPEPTIDASE"/>
    <property type="match status" value="1"/>
</dbReference>
<feature type="signal peptide" evidence="6">
    <location>
        <begin position="1"/>
        <end position="20"/>
    </location>
</feature>
<comment type="similarity">
    <text evidence="1">Belongs to the peptidase C40 family.</text>
</comment>
<dbReference type="PROSITE" id="PS51935">
    <property type="entry name" value="NLPC_P60"/>
    <property type="match status" value="1"/>
</dbReference>
<evidence type="ECO:0000256" key="5">
    <source>
        <dbReference type="ARBA" id="ARBA00022807"/>
    </source>
</evidence>
<dbReference type="PANTHER" id="PTHR47360:SF1">
    <property type="entry name" value="ENDOPEPTIDASE NLPC-RELATED"/>
    <property type="match status" value="1"/>
</dbReference>
<dbReference type="PROSITE" id="PS51257">
    <property type="entry name" value="PROKAR_LIPOPROTEIN"/>
    <property type="match status" value="1"/>
</dbReference>
<keyword evidence="3 6" id="KW-0732">Signal</keyword>
<dbReference type="InterPro" id="IPR000064">
    <property type="entry name" value="NLP_P60_dom"/>
</dbReference>
<sequence length="155" mass="17487">MKKYLLLLCAALLIAGCASSKNRSNYSQLQNSQVVTSELQAQERLWRGTPYQLGGNSRSGIDCSAFVQRTLTERFAINVPRTTEDQMSTGRKIKRSQLKPGDLVFFKTNWGGTNLHVGIYSGHQQFVHASTSKGVITSSLDNPYWQKHFYQARRL</sequence>
<dbReference type="Pfam" id="PF00877">
    <property type="entry name" value="NLPC_P60"/>
    <property type="match status" value="1"/>
</dbReference>
<evidence type="ECO:0000256" key="4">
    <source>
        <dbReference type="ARBA" id="ARBA00022801"/>
    </source>
</evidence>
<proteinExistence type="inferred from homology"/>
<keyword evidence="5" id="KW-0788">Thiol protease</keyword>
<name>A0ABY3X2E2_9GAMM</name>
<evidence type="ECO:0000256" key="6">
    <source>
        <dbReference type="SAM" id="SignalP"/>
    </source>
</evidence>
<gene>
    <name evidence="8" type="ORF">MMG00_04120</name>
</gene>
<dbReference type="RefSeq" id="WP_242151800.1">
    <property type="nucleotide sequence ID" value="NZ_CP093379.1"/>
</dbReference>
<dbReference type="InterPro" id="IPR052062">
    <property type="entry name" value="Murein_DD/LD_carboxypeptidase"/>
</dbReference>
<feature type="chain" id="PRO_5045857409" evidence="6">
    <location>
        <begin position="21"/>
        <end position="155"/>
    </location>
</feature>